<keyword evidence="5" id="KW-0598">Phosphotransferase system</keyword>
<dbReference type="Gene3D" id="3.30.1340.10">
    <property type="entry name" value="HPr-like"/>
    <property type="match status" value="1"/>
</dbReference>
<gene>
    <name evidence="7" type="primary">ptsH</name>
    <name evidence="7" type="ordered locus">MPNE_0058</name>
</gene>
<proteinExistence type="predicted"/>
<dbReference type="KEGG" id="mpj:MPNE_0058"/>
<sequence>MKKIQVVVKDPVGIHARPASIIAGEANKFKSELKLVSPSGVEGNIKSIINLMSLGIKQNDHITIKAEGTDEEEALNAIKAVLEKHQVI</sequence>
<dbReference type="eggNOG" id="COG1925">
    <property type="taxonomic scope" value="Bacteria"/>
</dbReference>
<dbReference type="SMR" id="A0A0H3DLT1"/>
<dbReference type="STRING" id="722438.F539_00285"/>
<dbReference type="InterPro" id="IPR000032">
    <property type="entry name" value="HPr-like"/>
</dbReference>
<dbReference type="PROSITE" id="PS00589">
    <property type="entry name" value="PTS_HPR_SER"/>
    <property type="match status" value="1"/>
</dbReference>
<reference evidence="7 8" key="1">
    <citation type="journal article" date="2010" name="Appl. Environ. Microbiol.">
        <title>Targeted chromosomal knockouts in Mycoplasma pneumoniae.</title>
        <authorList>
            <person name="Krishnakumar R."/>
            <person name="Assad-Garcia N."/>
            <person name="Benders G.A."/>
            <person name="Phan Q."/>
            <person name="Montague M.G."/>
            <person name="Glass J.I."/>
        </authorList>
    </citation>
    <scope>NUCLEOTIDE SEQUENCE [LARGE SCALE GENOMIC DNA]</scope>
    <source>
        <strain evidence="8">ATCC 15531 / DSM 22911 / NBRC 14401 / NCTC 10119 / FH</strain>
    </source>
</reference>
<dbReference type="Pfam" id="PF00381">
    <property type="entry name" value="PTS-HPr"/>
    <property type="match status" value="1"/>
</dbReference>
<dbReference type="NCBIfam" id="TIGR01003">
    <property type="entry name" value="PTS_HPr_family"/>
    <property type="match status" value="1"/>
</dbReference>
<dbReference type="InterPro" id="IPR002114">
    <property type="entry name" value="PTS_HPr_Ser_P_site"/>
</dbReference>
<dbReference type="PANTHER" id="PTHR33705:SF2">
    <property type="entry name" value="PHOSPHOCARRIER PROTEIN NPR"/>
    <property type="match status" value="1"/>
</dbReference>
<dbReference type="PaxDb" id="722438-MPNE_0058"/>
<dbReference type="GO" id="GO:0016740">
    <property type="term" value="F:transferase activity"/>
    <property type="evidence" value="ECO:0007669"/>
    <property type="project" value="UniProtKB-KW"/>
</dbReference>
<evidence type="ECO:0000313" key="8">
    <source>
        <dbReference type="Proteomes" id="UP000007756"/>
    </source>
</evidence>
<dbReference type="AlphaFoldDB" id="A0A0H3DLT1"/>
<dbReference type="InterPro" id="IPR001020">
    <property type="entry name" value="PTS_HPr_His_P_site"/>
</dbReference>
<name>A0A0H3DLT1_MYCPB</name>
<dbReference type="PRINTS" id="PR00107">
    <property type="entry name" value="PHOSPHOCPHPR"/>
</dbReference>
<dbReference type="Proteomes" id="UP000007756">
    <property type="component" value="Chromosome"/>
</dbReference>
<dbReference type="SUPFAM" id="SSF55594">
    <property type="entry name" value="HPr-like"/>
    <property type="match status" value="1"/>
</dbReference>
<dbReference type="CDD" id="cd00367">
    <property type="entry name" value="PTS-HPr_like"/>
    <property type="match status" value="1"/>
</dbReference>
<dbReference type="InterPro" id="IPR050399">
    <property type="entry name" value="HPr"/>
</dbReference>
<organism evidence="7 8">
    <name type="scientific">Mycoplasmoides pneumoniae (strain ATCC 15531 / DSM 23978 / CIP 103766 / NBRC 14401 / NCTC 10119 / FH)</name>
    <name type="common">Mycoplasma pneumoniae</name>
    <dbReference type="NCBI Taxonomy" id="722438"/>
    <lineage>
        <taxon>Bacteria</taxon>
        <taxon>Bacillati</taxon>
        <taxon>Mycoplasmatota</taxon>
        <taxon>Mycoplasmoidales</taxon>
        <taxon>Mycoplasmoidaceae</taxon>
        <taxon>Mycoplasmoides</taxon>
    </lineage>
</organism>
<evidence type="ECO:0000313" key="7">
    <source>
        <dbReference type="EMBL" id="ADK86726.1"/>
    </source>
</evidence>
<protein>
    <recommendedName>
        <fullName evidence="3">Phosphocarrier protein HPr</fullName>
    </recommendedName>
</protein>
<comment type="function">
    <text evidence="1">General (non sugar-specific) component of the phosphoenolpyruvate-dependent sugar phosphotransferase system (sugar PTS). This major carbohydrate active-transport system catalyzes the phosphorylation of incoming sugar substrates concomitantly with their translocation across the cell membrane. The phosphoryl group from phosphoenolpyruvate (PEP) is transferred to the phosphoryl carrier protein HPr by enzyme I. Phospho-HPr then transfers it to the PTS EIIA domain.</text>
</comment>
<accession>A0A0H3DLT1</accession>
<dbReference type="GO" id="GO:0005737">
    <property type="term" value="C:cytoplasm"/>
    <property type="evidence" value="ECO:0007669"/>
    <property type="project" value="UniProtKB-SubCell"/>
</dbReference>
<dbReference type="GeneID" id="66609308"/>
<evidence type="ECO:0000256" key="2">
    <source>
        <dbReference type="ARBA" id="ARBA00004496"/>
    </source>
</evidence>
<dbReference type="EMBL" id="CP002077">
    <property type="protein sequence ID" value="ADK86726.1"/>
    <property type="molecule type" value="Genomic_DNA"/>
</dbReference>
<evidence type="ECO:0000259" key="6">
    <source>
        <dbReference type="PROSITE" id="PS51350"/>
    </source>
</evidence>
<keyword evidence="7" id="KW-0808">Transferase</keyword>
<dbReference type="RefSeq" id="WP_010874410.1">
    <property type="nucleotide sequence ID" value="NZ_CP010546.1"/>
</dbReference>
<dbReference type="PATRIC" id="fig|722438.3.peg.55"/>
<dbReference type="PROSITE" id="PS51350">
    <property type="entry name" value="PTS_HPR_DOM"/>
    <property type="match status" value="1"/>
</dbReference>
<dbReference type="PROSITE" id="PS00369">
    <property type="entry name" value="PTS_HPR_HIS"/>
    <property type="match status" value="1"/>
</dbReference>
<dbReference type="InterPro" id="IPR035895">
    <property type="entry name" value="HPr-like_sf"/>
</dbReference>
<evidence type="ECO:0000256" key="5">
    <source>
        <dbReference type="ARBA" id="ARBA00022683"/>
    </source>
</evidence>
<dbReference type="PANTHER" id="PTHR33705">
    <property type="entry name" value="PHOSPHOCARRIER PROTEIN HPR"/>
    <property type="match status" value="1"/>
</dbReference>
<dbReference type="HOGENOM" id="CLU_136230_2_3_14"/>
<evidence type="ECO:0000256" key="4">
    <source>
        <dbReference type="ARBA" id="ARBA00022490"/>
    </source>
</evidence>
<evidence type="ECO:0000256" key="3">
    <source>
        <dbReference type="ARBA" id="ARBA00020422"/>
    </source>
</evidence>
<feature type="domain" description="HPr" evidence="6">
    <location>
        <begin position="1"/>
        <end position="88"/>
    </location>
</feature>
<comment type="subcellular location">
    <subcellularLocation>
        <location evidence="2">Cytoplasm</location>
    </subcellularLocation>
</comment>
<evidence type="ECO:0000256" key="1">
    <source>
        <dbReference type="ARBA" id="ARBA00003681"/>
    </source>
</evidence>
<dbReference type="GO" id="GO:0009401">
    <property type="term" value="P:phosphoenolpyruvate-dependent sugar phosphotransferase system"/>
    <property type="evidence" value="ECO:0007669"/>
    <property type="project" value="UniProtKB-KW"/>
</dbReference>
<keyword evidence="4" id="KW-0963">Cytoplasm</keyword>